<dbReference type="EMBL" id="JAIXCQ010000007">
    <property type="protein sequence ID" value="MCA5893902.1"/>
    <property type="molecule type" value="Genomic_DNA"/>
</dbReference>
<dbReference type="InterPro" id="IPR000073">
    <property type="entry name" value="AB_hydrolase_1"/>
</dbReference>
<sequence length="235" mass="24970">MDIILVPGFWLDASAWDDVVPVLEAAGHTARPLTLPGLESADADRSDIHLADHVAAVVAAIDAVPGDGPVVLAGHSAGGGLVYAASGERPERVAHVVYVDSGPFADGQAVNGDLPADVVDHVLPPRAELDEESVQGFTDELWEAFRARAVPQPGATVREPHRLGDDDRRRDIPSTVIASEMPGAFLRSLMAEGHPFVAELARHRSYEIVDLPTGHWPMFTRPADLGAAIVAALER</sequence>
<proteinExistence type="predicted"/>
<keyword evidence="3" id="KW-1185">Reference proteome</keyword>
<keyword evidence="2" id="KW-0378">Hydrolase</keyword>
<reference evidence="2 3" key="1">
    <citation type="submission" date="2021-09" db="EMBL/GenBank/DDBJ databases">
        <title>Isoptericola luteus sp. nov., a novel bacterium isolated from Harbin, the capital city of Heilongjiang province.</title>
        <authorList>
            <person name="Li J."/>
        </authorList>
    </citation>
    <scope>NUCLEOTIDE SEQUENCE [LARGE SCALE GENOMIC DNA]</scope>
    <source>
        <strain evidence="2 3">NEAU-Y5</strain>
    </source>
</reference>
<evidence type="ECO:0000313" key="2">
    <source>
        <dbReference type="EMBL" id="MCA5893902.1"/>
    </source>
</evidence>
<protein>
    <submittedName>
        <fullName evidence="2">Alpha/beta hydrolase</fullName>
    </submittedName>
</protein>
<dbReference type="InterPro" id="IPR029058">
    <property type="entry name" value="AB_hydrolase_fold"/>
</dbReference>
<dbReference type="Pfam" id="PF12697">
    <property type="entry name" value="Abhydrolase_6"/>
    <property type="match status" value="1"/>
</dbReference>
<dbReference type="PANTHER" id="PTHR37017">
    <property type="entry name" value="AB HYDROLASE-1 DOMAIN-CONTAINING PROTEIN-RELATED"/>
    <property type="match status" value="1"/>
</dbReference>
<dbReference type="Gene3D" id="3.40.50.1820">
    <property type="entry name" value="alpha/beta hydrolase"/>
    <property type="match status" value="1"/>
</dbReference>
<evidence type="ECO:0000259" key="1">
    <source>
        <dbReference type="Pfam" id="PF12697"/>
    </source>
</evidence>
<dbReference type="RefSeq" id="WP_225565671.1">
    <property type="nucleotide sequence ID" value="NZ_JAIXCQ010000007.1"/>
</dbReference>
<dbReference type="PANTHER" id="PTHR37017:SF10">
    <property type="entry name" value="AB HYDROLASE-1 DOMAIN-CONTAINING PROTEIN"/>
    <property type="match status" value="1"/>
</dbReference>
<gene>
    <name evidence="2" type="ORF">LEP48_11135</name>
</gene>
<organism evidence="2 3">
    <name type="scientific">Isoptericola luteus</name>
    <dbReference type="NCBI Taxonomy" id="2879484"/>
    <lineage>
        <taxon>Bacteria</taxon>
        <taxon>Bacillati</taxon>
        <taxon>Actinomycetota</taxon>
        <taxon>Actinomycetes</taxon>
        <taxon>Micrococcales</taxon>
        <taxon>Promicromonosporaceae</taxon>
        <taxon>Isoptericola</taxon>
    </lineage>
</organism>
<comment type="caution">
    <text evidence="2">The sequence shown here is derived from an EMBL/GenBank/DDBJ whole genome shotgun (WGS) entry which is preliminary data.</text>
</comment>
<feature type="domain" description="AB hydrolase-1" evidence="1">
    <location>
        <begin position="3"/>
        <end position="225"/>
    </location>
</feature>
<evidence type="ECO:0000313" key="3">
    <source>
        <dbReference type="Proteomes" id="UP001319870"/>
    </source>
</evidence>
<dbReference type="Proteomes" id="UP001319870">
    <property type="component" value="Unassembled WGS sequence"/>
</dbReference>
<dbReference type="SUPFAM" id="SSF53474">
    <property type="entry name" value="alpha/beta-Hydrolases"/>
    <property type="match status" value="1"/>
</dbReference>
<dbReference type="GO" id="GO:0016787">
    <property type="term" value="F:hydrolase activity"/>
    <property type="evidence" value="ECO:0007669"/>
    <property type="project" value="UniProtKB-KW"/>
</dbReference>
<name>A0ABS7ZHD4_9MICO</name>
<accession>A0ABS7ZHD4</accession>
<dbReference type="InterPro" id="IPR052897">
    <property type="entry name" value="Sec-Metab_Biosynth_Hydrolase"/>
</dbReference>